<dbReference type="SUPFAM" id="SSF103473">
    <property type="entry name" value="MFS general substrate transporter"/>
    <property type="match status" value="1"/>
</dbReference>
<keyword evidence="8" id="KW-1185">Reference proteome</keyword>
<feature type="transmembrane region" description="Helical" evidence="5">
    <location>
        <begin position="89"/>
        <end position="109"/>
    </location>
</feature>
<evidence type="ECO:0000256" key="3">
    <source>
        <dbReference type="ARBA" id="ARBA00022989"/>
    </source>
</evidence>
<dbReference type="PROSITE" id="PS50850">
    <property type="entry name" value="MFS"/>
    <property type="match status" value="1"/>
</dbReference>
<feature type="transmembrane region" description="Helical" evidence="5">
    <location>
        <begin position="438"/>
        <end position="460"/>
    </location>
</feature>
<dbReference type="Proteomes" id="UP001175001">
    <property type="component" value="Unassembled WGS sequence"/>
</dbReference>
<feature type="transmembrane region" description="Helical" evidence="5">
    <location>
        <begin position="319"/>
        <end position="340"/>
    </location>
</feature>
<dbReference type="Gene3D" id="1.20.1250.20">
    <property type="entry name" value="MFS general substrate transporter like domains"/>
    <property type="match status" value="1"/>
</dbReference>
<dbReference type="PANTHER" id="PTHR23501:SF158">
    <property type="entry name" value="TRANSPORTER, PUTATIVE (AFU_ORTHOLOGUE AFUA_5G14490)-RELATED"/>
    <property type="match status" value="1"/>
</dbReference>
<dbReference type="Gene3D" id="1.20.1720.10">
    <property type="entry name" value="Multidrug resistance protein D"/>
    <property type="match status" value="1"/>
</dbReference>
<keyword evidence="3 5" id="KW-1133">Transmembrane helix</keyword>
<dbReference type="Pfam" id="PF07690">
    <property type="entry name" value="MFS_1"/>
    <property type="match status" value="1"/>
</dbReference>
<feature type="transmembrane region" description="Helical" evidence="5">
    <location>
        <begin position="227"/>
        <end position="252"/>
    </location>
</feature>
<evidence type="ECO:0000256" key="2">
    <source>
        <dbReference type="ARBA" id="ARBA00022692"/>
    </source>
</evidence>
<feature type="transmembrane region" description="Helical" evidence="5">
    <location>
        <begin position="264"/>
        <end position="285"/>
    </location>
</feature>
<dbReference type="GO" id="GO:0022857">
    <property type="term" value="F:transmembrane transporter activity"/>
    <property type="evidence" value="ECO:0007669"/>
    <property type="project" value="InterPro"/>
</dbReference>
<evidence type="ECO:0000313" key="8">
    <source>
        <dbReference type="Proteomes" id="UP001175001"/>
    </source>
</evidence>
<feature type="transmembrane region" description="Helical" evidence="5">
    <location>
        <begin position="121"/>
        <end position="141"/>
    </location>
</feature>
<evidence type="ECO:0000256" key="4">
    <source>
        <dbReference type="ARBA" id="ARBA00023136"/>
    </source>
</evidence>
<dbReference type="PANTHER" id="PTHR23501">
    <property type="entry name" value="MAJOR FACILITATOR SUPERFAMILY"/>
    <property type="match status" value="1"/>
</dbReference>
<feature type="domain" description="Major facilitator superfamily (MFS) profile" evidence="6">
    <location>
        <begin position="1"/>
        <end position="460"/>
    </location>
</feature>
<dbReference type="InterPro" id="IPR036259">
    <property type="entry name" value="MFS_trans_sf"/>
</dbReference>
<feature type="transmembrane region" description="Helical" evidence="5">
    <location>
        <begin position="161"/>
        <end position="183"/>
    </location>
</feature>
<comment type="subcellular location">
    <subcellularLocation>
        <location evidence="1">Membrane</location>
        <topology evidence="1">Multi-pass membrane protein</topology>
    </subcellularLocation>
</comment>
<dbReference type="InterPro" id="IPR011701">
    <property type="entry name" value="MFS"/>
</dbReference>
<feature type="transmembrane region" description="Helical" evidence="5">
    <location>
        <begin position="291"/>
        <end position="312"/>
    </location>
</feature>
<sequence length="481" mass="51472">MLLKWIGGASMLAKACTLPLWAKFSDIWGRKPIILINIGLYAVSCVICALSRNVAMLLCGRALQGVAGGALLQLPAAIISDLFSVRQRTLYLGLFQLNFALSAGVGPLIGGTLAELASWRWIFWMNIPICVLGFLLVLFLLDIHNPRTKLADGLRAIDWTGMVAIIGLTLMTLLALDFGGVIYPWNSPKIVCLLVFGCLLSVVFAFNEVSLANNPLMPLRVFRNKSNLAALAAVSMHSMVFMAGEYFLPLYLQSAKQLTPIRSGILVLPLVLSTALTALAVAIFTHQTGEYLHPLRLGFFLLSLGTGLYMLLKADASNALIVGVEIIAGAGSGLCFQPPIIAVQAFVSSEDTATATAATAFARNLAAAFSIVIGGVLLQNGLKSRAPYLKAAGLDSHLIEALSGPEAAANVDLVKTLQDGLQRATVEDAYAWSLRNLWILYTGIAVLGGVASLFVGRLVLREEHTEHKTGLKETSRPEAQA</sequence>
<dbReference type="GO" id="GO:0005886">
    <property type="term" value="C:plasma membrane"/>
    <property type="evidence" value="ECO:0007669"/>
    <property type="project" value="TreeGrafter"/>
</dbReference>
<organism evidence="7 8">
    <name type="scientific">Lasiodiplodia hormozganensis</name>
    <dbReference type="NCBI Taxonomy" id="869390"/>
    <lineage>
        <taxon>Eukaryota</taxon>
        <taxon>Fungi</taxon>
        <taxon>Dikarya</taxon>
        <taxon>Ascomycota</taxon>
        <taxon>Pezizomycotina</taxon>
        <taxon>Dothideomycetes</taxon>
        <taxon>Dothideomycetes incertae sedis</taxon>
        <taxon>Botryosphaeriales</taxon>
        <taxon>Botryosphaeriaceae</taxon>
        <taxon>Lasiodiplodia</taxon>
    </lineage>
</organism>
<evidence type="ECO:0000313" key="7">
    <source>
        <dbReference type="EMBL" id="KAK0660019.1"/>
    </source>
</evidence>
<feature type="transmembrane region" description="Helical" evidence="5">
    <location>
        <begin position="32"/>
        <end position="50"/>
    </location>
</feature>
<dbReference type="PRINTS" id="PR01036">
    <property type="entry name" value="TCRTETB"/>
</dbReference>
<gene>
    <name evidence="7" type="primary">FUS6_12</name>
    <name evidence="7" type="ORF">DIS24_g3761</name>
</gene>
<feature type="transmembrane region" description="Helical" evidence="5">
    <location>
        <begin position="190"/>
        <end position="207"/>
    </location>
</feature>
<evidence type="ECO:0000256" key="1">
    <source>
        <dbReference type="ARBA" id="ARBA00004141"/>
    </source>
</evidence>
<reference evidence="7" key="1">
    <citation type="submission" date="2023-06" db="EMBL/GenBank/DDBJ databases">
        <title>Multi-omics analyses reveal the molecular pathogenesis toolkit of Lasiodiplodia hormozganensis, a cross-kingdom pathogen.</title>
        <authorList>
            <person name="Felix C."/>
            <person name="Meneses R."/>
            <person name="Goncalves M.F.M."/>
            <person name="Tilleman L."/>
            <person name="Duarte A.S."/>
            <person name="Jorrin-Novo J.V."/>
            <person name="Van De Peer Y."/>
            <person name="Deforce D."/>
            <person name="Van Nieuwerburgh F."/>
            <person name="Esteves A.C."/>
            <person name="Alves A."/>
        </authorList>
    </citation>
    <scope>NUCLEOTIDE SEQUENCE</scope>
    <source>
        <strain evidence="7">CBS 339.90</strain>
    </source>
</reference>
<name>A0AA40D4J4_9PEZI</name>
<protein>
    <submittedName>
        <fullName evidence="7">Efflux pump FUS6</fullName>
    </submittedName>
</protein>
<feature type="transmembrane region" description="Helical" evidence="5">
    <location>
        <begin position="360"/>
        <end position="378"/>
    </location>
</feature>
<feature type="transmembrane region" description="Helical" evidence="5">
    <location>
        <begin position="62"/>
        <end position="83"/>
    </location>
</feature>
<dbReference type="InterPro" id="IPR020846">
    <property type="entry name" value="MFS_dom"/>
</dbReference>
<accession>A0AA40D4J4</accession>
<proteinExistence type="predicted"/>
<dbReference type="AlphaFoldDB" id="A0AA40D4J4"/>
<dbReference type="EMBL" id="JAUJDW010000012">
    <property type="protein sequence ID" value="KAK0660019.1"/>
    <property type="molecule type" value="Genomic_DNA"/>
</dbReference>
<keyword evidence="4 5" id="KW-0472">Membrane</keyword>
<comment type="caution">
    <text evidence="7">The sequence shown here is derived from an EMBL/GenBank/DDBJ whole genome shotgun (WGS) entry which is preliminary data.</text>
</comment>
<evidence type="ECO:0000259" key="6">
    <source>
        <dbReference type="PROSITE" id="PS50850"/>
    </source>
</evidence>
<keyword evidence="2 5" id="KW-0812">Transmembrane</keyword>
<evidence type="ECO:0000256" key="5">
    <source>
        <dbReference type="SAM" id="Phobius"/>
    </source>
</evidence>